<organism evidence="2 3">
    <name type="scientific">Symbiodinium natans</name>
    <dbReference type="NCBI Taxonomy" id="878477"/>
    <lineage>
        <taxon>Eukaryota</taxon>
        <taxon>Sar</taxon>
        <taxon>Alveolata</taxon>
        <taxon>Dinophyceae</taxon>
        <taxon>Suessiales</taxon>
        <taxon>Symbiodiniaceae</taxon>
        <taxon>Symbiodinium</taxon>
    </lineage>
</organism>
<dbReference type="OrthoDB" id="428734at2759"/>
<feature type="domain" description="Endonuclease/exonuclease/phosphatase" evidence="1">
    <location>
        <begin position="86"/>
        <end position="399"/>
    </location>
</feature>
<name>A0A812GAQ8_9DINO</name>
<reference evidence="2" key="1">
    <citation type="submission" date="2021-02" db="EMBL/GenBank/DDBJ databases">
        <authorList>
            <person name="Dougan E. K."/>
            <person name="Rhodes N."/>
            <person name="Thang M."/>
            <person name="Chan C."/>
        </authorList>
    </citation>
    <scope>NUCLEOTIDE SEQUENCE</scope>
</reference>
<dbReference type="PANTHER" id="PTHR12121:SF36">
    <property type="entry name" value="ENDONUCLEASE_EXONUCLEASE_PHOSPHATASE DOMAIN-CONTAINING PROTEIN"/>
    <property type="match status" value="1"/>
</dbReference>
<comment type="caution">
    <text evidence="2">The sequence shown here is derived from an EMBL/GenBank/DDBJ whole genome shotgun (WGS) entry which is preliminary data.</text>
</comment>
<keyword evidence="3" id="KW-1185">Reference proteome</keyword>
<dbReference type="Gene3D" id="3.60.10.10">
    <property type="entry name" value="Endonuclease/exonuclease/phosphatase"/>
    <property type="match status" value="1"/>
</dbReference>
<protein>
    <submittedName>
        <fullName evidence="2">CCR4 protein</fullName>
    </submittedName>
</protein>
<gene>
    <name evidence="2" type="primary">CCR4</name>
    <name evidence="2" type="ORF">SNAT2548_LOCUS251</name>
</gene>
<dbReference type="InterPro" id="IPR005135">
    <property type="entry name" value="Endo/exonuclease/phosphatase"/>
</dbReference>
<dbReference type="Pfam" id="PF03372">
    <property type="entry name" value="Exo_endo_phos"/>
    <property type="match status" value="1"/>
</dbReference>
<evidence type="ECO:0000259" key="1">
    <source>
        <dbReference type="Pfam" id="PF03372"/>
    </source>
</evidence>
<proteinExistence type="predicted"/>
<dbReference type="InterPro" id="IPR050410">
    <property type="entry name" value="CCR4/nocturin_mRNA_transcr"/>
</dbReference>
<sequence length="449" mass="49536">MRISVLSYNILHSAAAKRQPWHWCVVQGIPWIMGVLCKCAECLKLTLFVASASPMLRLCSFPLGKELVWPVGQASEQVALAELVGLQRVAELVLRLSPDIACLQELLKPEKSTNAPICPEMLSLCVLAALASGQNGQYRKCHIRKQAVILQNEELPAKDGCAIFTRTDLPVTRTYSFRIRDVAERLDDSVSLPATVSYFTSSGRHYPTSLDIRGSAGLGAASSSDLVRSRHISSACPRMQTSLSTPWGEALWRELHEKLSVSTSHLYWDPRYPDLKLLQAFLLARELEAVAAPNLILAGDLNSTPLVDGRSSGDGDLSGVYQLFTTGSVSASHPHHPVRMRPGSGILRGVSTKEVPDLQVLPFYSAYKEADGREQAVTNLTREFHGCLDYILYRGRSLEAVLGHGCCFHKDAQGENRLKTWTESEVVCNFGVFILRQSSCRSSCLRRPE</sequence>
<dbReference type="EMBL" id="CAJNDS010000006">
    <property type="protein sequence ID" value="CAE6915056.1"/>
    <property type="molecule type" value="Genomic_DNA"/>
</dbReference>
<dbReference type="PANTHER" id="PTHR12121">
    <property type="entry name" value="CARBON CATABOLITE REPRESSOR PROTEIN 4"/>
    <property type="match status" value="1"/>
</dbReference>
<evidence type="ECO:0000313" key="2">
    <source>
        <dbReference type="EMBL" id="CAE6915056.1"/>
    </source>
</evidence>
<accession>A0A812GAQ8</accession>
<evidence type="ECO:0000313" key="3">
    <source>
        <dbReference type="Proteomes" id="UP000604046"/>
    </source>
</evidence>
<dbReference type="InterPro" id="IPR036691">
    <property type="entry name" value="Endo/exonu/phosph_ase_sf"/>
</dbReference>
<dbReference type="SUPFAM" id="SSF56219">
    <property type="entry name" value="DNase I-like"/>
    <property type="match status" value="1"/>
</dbReference>
<dbReference type="GO" id="GO:0000175">
    <property type="term" value="F:3'-5'-RNA exonuclease activity"/>
    <property type="evidence" value="ECO:0007669"/>
    <property type="project" value="TreeGrafter"/>
</dbReference>
<dbReference type="Proteomes" id="UP000604046">
    <property type="component" value="Unassembled WGS sequence"/>
</dbReference>
<dbReference type="AlphaFoldDB" id="A0A812GAQ8"/>